<feature type="transmembrane region" description="Helical" evidence="5">
    <location>
        <begin position="206"/>
        <end position="235"/>
    </location>
</feature>
<keyword evidence="2 5" id="KW-0812">Transmembrane</keyword>
<evidence type="ECO:0000313" key="8">
    <source>
        <dbReference type="Proteomes" id="UP000694551"/>
    </source>
</evidence>
<evidence type="ECO:0000256" key="3">
    <source>
        <dbReference type="ARBA" id="ARBA00022989"/>
    </source>
</evidence>
<reference evidence="7" key="1">
    <citation type="submission" date="2025-08" db="UniProtKB">
        <authorList>
            <consortium name="Ensembl"/>
        </authorList>
    </citation>
    <scope>IDENTIFICATION</scope>
</reference>
<accession>A0A8D0L0Z5</accession>
<evidence type="ECO:0000256" key="1">
    <source>
        <dbReference type="ARBA" id="ARBA00004141"/>
    </source>
</evidence>
<dbReference type="InterPro" id="IPR025754">
    <property type="entry name" value="TRC8_N_dom"/>
</dbReference>
<evidence type="ECO:0000256" key="4">
    <source>
        <dbReference type="ARBA" id="ARBA00023136"/>
    </source>
</evidence>
<evidence type="ECO:0000259" key="6">
    <source>
        <dbReference type="Pfam" id="PF13705"/>
    </source>
</evidence>
<keyword evidence="3 5" id="KW-1133">Transmembrane helix</keyword>
<dbReference type="Ensembl" id="ENSSOCT00000023790.1">
    <property type="protein sequence ID" value="ENSSOCP00000023210.1"/>
    <property type="gene ID" value="ENSSOCG00000017155.1"/>
</dbReference>
<feature type="domain" description="TRC8-like N-terminal" evidence="6">
    <location>
        <begin position="6"/>
        <end position="259"/>
    </location>
</feature>
<proteinExistence type="predicted"/>
<evidence type="ECO:0000313" key="7">
    <source>
        <dbReference type="Ensembl" id="ENSSOCP00000023210.1"/>
    </source>
</evidence>
<name>A0A8D0L0Z5_STROC</name>
<sequence length="261" mass="28045">MARLEAVANVALRVPGLALLDLLYRWDAAALGDLLRGGGSLGPCHPLVPPLSAGHLLSLVVLMLPVRSLVKLYLHLLTALLLGAGHTAARDYVRRELESGFQGAVYSDPAALARLATTLAGQLCLCALCSLLMRSRQPWLFGAPTLPALARLCGLPLPALPLLDTFAALLTALEVLYVLGSHVLVPFQLAAAACRELLRVSVALELYRLLALGVALWSQLAIPLLFLVFWLVLFFLRLSSFLAFSTSPLAQQGLLFLLLSR</sequence>
<evidence type="ECO:0000256" key="2">
    <source>
        <dbReference type="ARBA" id="ARBA00022692"/>
    </source>
</evidence>
<feature type="transmembrane region" description="Helical" evidence="5">
    <location>
        <begin position="139"/>
        <end position="160"/>
    </location>
</feature>
<evidence type="ECO:0000256" key="5">
    <source>
        <dbReference type="SAM" id="Phobius"/>
    </source>
</evidence>
<dbReference type="AlphaFoldDB" id="A0A8D0L0Z5"/>
<feature type="transmembrane region" description="Helical" evidence="5">
    <location>
        <begin position="109"/>
        <end position="132"/>
    </location>
</feature>
<dbReference type="GO" id="GO:0016020">
    <property type="term" value="C:membrane"/>
    <property type="evidence" value="ECO:0007669"/>
    <property type="project" value="UniProtKB-SubCell"/>
</dbReference>
<feature type="transmembrane region" description="Helical" evidence="5">
    <location>
        <begin position="72"/>
        <end position="89"/>
    </location>
</feature>
<keyword evidence="8" id="KW-1185">Reference proteome</keyword>
<keyword evidence="4 5" id="KW-0472">Membrane</keyword>
<organism evidence="7 8">
    <name type="scientific">Strix occidentalis caurina</name>
    <name type="common">northern spotted owl</name>
    <dbReference type="NCBI Taxonomy" id="311401"/>
    <lineage>
        <taxon>Eukaryota</taxon>
        <taxon>Metazoa</taxon>
        <taxon>Chordata</taxon>
        <taxon>Craniata</taxon>
        <taxon>Vertebrata</taxon>
        <taxon>Euteleostomi</taxon>
        <taxon>Archelosauria</taxon>
        <taxon>Archosauria</taxon>
        <taxon>Dinosauria</taxon>
        <taxon>Saurischia</taxon>
        <taxon>Theropoda</taxon>
        <taxon>Coelurosauria</taxon>
        <taxon>Aves</taxon>
        <taxon>Neognathae</taxon>
        <taxon>Neoaves</taxon>
        <taxon>Telluraves</taxon>
        <taxon>Strigiformes</taxon>
        <taxon>Strigidae</taxon>
        <taxon>Strix</taxon>
    </lineage>
</organism>
<comment type="subcellular location">
    <subcellularLocation>
        <location evidence="1">Membrane</location>
        <topology evidence="1">Multi-pass membrane protein</topology>
    </subcellularLocation>
</comment>
<dbReference type="Proteomes" id="UP000694551">
    <property type="component" value="Unplaced"/>
</dbReference>
<dbReference type="Pfam" id="PF13705">
    <property type="entry name" value="TRC8_N"/>
    <property type="match status" value="1"/>
</dbReference>
<protein>
    <recommendedName>
        <fullName evidence="6">TRC8-like N-terminal domain-containing protein</fullName>
    </recommendedName>
</protein>
<reference evidence="7" key="2">
    <citation type="submission" date="2025-09" db="UniProtKB">
        <authorList>
            <consortium name="Ensembl"/>
        </authorList>
    </citation>
    <scope>IDENTIFICATION</scope>
</reference>
<feature type="transmembrane region" description="Helical" evidence="5">
    <location>
        <begin position="166"/>
        <end position="185"/>
    </location>
</feature>